<dbReference type="InterPro" id="IPR029044">
    <property type="entry name" value="Nucleotide-diphossugar_trans"/>
</dbReference>
<gene>
    <name evidence="2" type="ORF">H0S70_09635</name>
</gene>
<dbReference type="KEGG" id="cmaq:H0S70_09635"/>
<reference evidence="2 3" key="1">
    <citation type="submission" date="2020-07" db="EMBL/GenBank/DDBJ databases">
        <title>Complete genome and description of Chryseobacterium manosquense strain Marseille-Q2069 sp. nov.</title>
        <authorList>
            <person name="Boxberger M."/>
        </authorList>
    </citation>
    <scope>NUCLEOTIDE SEQUENCE [LARGE SCALE GENOMIC DNA]</scope>
    <source>
        <strain evidence="2 3">Marseille-Q2069</strain>
    </source>
</reference>
<dbReference type="PANTHER" id="PTHR22916">
    <property type="entry name" value="GLYCOSYLTRANSFERASE"/>
    <property type="match status" value="1"/>
</dbReference>
<name>A0A7H1DUG6_9FLAO</name>
<dbReference type="SUPFAM" id="SSF53448">
    <property type="entry name" value="Nucleotide-diphospho-sugar transferases"/>
    <property type="match status" value="1"/>
</dbReference>
<dbReference type="AlphaFoldDB" id="A0A7H1DUG6"/>
<dbReference type="RefSeq" id="WP_188320635.1">
    <property type="nucleotide sequence ID" value="NZ_CP060203.1"/>
</dbReference>
<evidence type="ECO:0000313" key="2">
    <source>
        <dbReference type="EMBL" id="QNS40624.1"/>
    </source>
</evidence>
<feature type="domain" description="Glycosyltransferase 2-like" evidence="1">
    <location>
        <begin position="8"/>
        <end position="121"/>
    </location>
</feature>
<dbReference type="GO" id="GO:0016758">
    <property type="term" value="F:hexosyltransferase activity"/>
    <property type="evidence" value="ECO:0007669"/>
    <property type="project" value="UniProtKB-ARBA"/>
</dbReference>
<dbReference type="CDD" id="cd00761">
    <property type="entry name" value="Glyco_tranf_GTA_type"/>
    <property type="match status" value="1"/>
</dbReference>
<proteinExistence type="predicted"/>
<keyword evidence="2" id="KW-0808">Transferase</keyword>
<dbReference type="InterPro" id="IPR001173">
    <property type="entry name" value="Glyco_trans_2-like"/>
</dbReference>
<protein>
    <submittedName>
        <fullName evidence="2">Glycosyltransferase family 2 protein</fullName>
    </submittedName>
</protein>
<accession>A0A7H1DUG6</accession>
<dbReference type="Gene3D" id="3.90.550.10">
    <property type="entry name" value="Spore Coat Polysaccharide Biosynthesis Protein SpsA, Chain A"/>
    <property type="match status" value="1"/>
</dbReference>
<dbReference type="EMBL" id="CP060203">
    <property type="protein sequence ID" value="QNS40624.1"/>
    <property type="molecule type" value="Genomic_DNA"/>
</dbReference>
<dbReference type="Pfam" id="PF00535">
    <property type="entry name" value="Glycos_transf_2"/>
    <property type="match status" value="1"/>
</dbReference>
<evidence type="ECO:0000313" key="3">
    <source>
        <dbReference type="Proteomes" id="UP000516438"/>
    </source>
</evidence>
<dbReference type="Proteomes" id="UP000516438">
    <property type="component" value="Chromosome"/>
</dbReference>
<evidence type="ECO:0000259" key="1">
    <source>
        <dbReference type="Pfam" id="PF00535"/>
    </source>
</evidence>
<organism evidence="2 3">
    <name type="scientific">Chryseobacterium manosquense</name>
    <dbReference type="NCBI Taxonomy" id="2754694"/>
    <lineage>
        <taxon>Bacteria</taxon>
        <taxon>Pseudomonadati</taxon>
        <taxon>Bacteroidota</taxon>
        <taxon>Flavobacteriia</taxon>
        <taxon>Flavobacteriales</taxon>
        <taxon>Weeksellaceae</taxon>
        <taxon>Chryseobacterium group</taxon>
        <taxon>Chryseobacterium</taxon>
    </lineage>
</organism>
<sequence length="283" mass="33196">MKKIPFISIFTPTYNRAALLPRLYSSLKSLKDQNFEWIIVDDGSTDRTQALVEDFISEGVISIQYYSQANSGKHIAINKGAELARGELFFIVDSDDFLPENSLETIGKYYEKIKDNAKIAGICGKRKFLNADRQNLHLKKKEEVCTPFEFRFVKHYEGDMAEVIKTEVMRTYSFPKFHGEIFCTEALVWNRIGKDYDILYFDEFIYECEYQDDGLTSKYFQLLLDNPKGSLLYYRELLSFNLDKRKRKETLRIYNHIAKCNSLSKIKVLHNLGIRDFLRIYLP</sequence>
<keyword evidence="3" id="KW-1185">Reference proteome</keyword>